<feature type="region of interest" description="Disordered" evidence="5">
    <location>
        <begin position="1434"/>
        <end position="1454"/>
    </location>
</feature>
<dbReference type="GO" id="GO:0051056">
    <property type="term" value="P:regulation of small GTPase mediated signal transduction"/>
    <property type="evidence" value="ECO:0007669"/>
    <property type="project" value="InterPro"/>
</dbReference>
<feature type="compositionally biased region" description="Low complexity" evidence="5">
    <location>
        <begin position="1577"/>
        <end position="1591"/>
    </location>
</feature>
<evidence type="ECO:0008006" key="10">
    <source>
        <dbReference type="Google" id="ProtNLM"/>
    </source>
</evidence>
<dbReference type="PANTHER" id="PTHR15711">
    <property type="entry name" value="RAP GTPASE-ACTIVATING PROTEIN"/>
    <property type="match status" value="1"/>
</dbReference>
<dbReference type="Pfam" id="PF02145">
    <property type="entry name" value="Rap_GAP"/>
    <property type="match status" value="1"/>
</dbReference>
<dbReference type="STRING" id="139723.A0A182M995"/>
<feature type="region of interest" description="Disordered" evidence="5">
    <location>
        <begin position="1227"/>
        <end position="1248"/>
    </location>
</feature>
<dbReference type="Gene3D" id="3.40.50.11210">
    <property type="entry name" value="Rap/Ran-GAP"/>
    <property type="match status" value="1"/>
</dbReference>
<dbReference type="GO" id="GO:0005737">
    <property type="term" value="C:cytoplasm"/>
    <property type="evidence" value="ECO:0007669"/>
    <property type="project" value="TreeGrafter"/>
</dbReference>
<dbReference type="PROSITE" id="PS50085">
    <property type="entry name" value="RAPGAP"/>
    <property type="match status" value="1"/>
</dbReference>
<dbReference type="EMBL" id="AXCM01003608">
    <property type="status" value="NOT_ANNOTATED_CDS"/>
    <property type="molecule type" value="Genomic_DNA"/>
</dbReference>
<keyword evidence="3 4" id="KW-0175">Coiled coil</keyword>
<dbReference type="GO" id="GO:0005096">
    <property type="term" value="F:GTPase activator activity"/>
    <property type="evidence" value="ECO:0007669"/>
    <property type="project" value="UniProtKB-KW"/>
</dbReference>
<dbReference type="InterPro" id="IPR001478">
    <property type="entry name" value="PDZ"/>
</dbReference>
<evidence type="ECO:0000256" key="5">
    <source>
        <dbReference type="SAM" id="MobiDB-lite"/>
    </source>
</evidence>
<feature type="domain" description="PDZ" evidence="7">
    <location>
        <begin position="924"/>
        <end position="1000"/>
    </location>
</feature>
<dbReference type="SUPFAM" id="SSF50156">
    <property type="entry name" value="PDZ domain-like"/>
    <property type="match status" value="1"/>
</dbReference>
<keyword evidence="9" id="KW-1185">Reference proteome</keyword>
<dbReference type="InterPro" id="IPR000331">
    <property type="entry name" value="Rap/Ran_GAP_dom"/>
</dbReference>
<feature type="region of interest" description="Disordered" evidence="5">
    <location>
        <begin position="1029"/>
        <end position="1092"/>
    </location>
</feature>
<feature type="compositionally biased region" description="Low complexity" evidence="5">
    <location>
        <begin position="1168"/>
        <end position="1180"/>
    </location>
</feature>
<feature type="compositionally biased region" description="Low complexity" evidence="5">
    <location>
        <begin position="1434"/>
        <end position="1451"/>
    </location>
</feature>
<dbReference type="InterPro" id="IPR036034">
    <property type="entry name" value="PDZ_sf"/>
</dbReference>
<feature type="region of interest" description="Disordered" evidence="5">
    <location>
        <begin position="1301"/>
        <end position="1355"/>
    </location>
</feature>
<dbReference type="EnsemblMetazoa" id="ACUA012620-RA">
    <property type="protein sequence ID" value="ACUA012620-PA"/>
    <property type="gene ID" value="ACUA012620"/>
</dbReference>
<feature type="region of interest" description="Disordered" evidence="5">
    <location>
        <begin position="1577"/>
        <end position="1643"/>
    </location>
</feature>
<feature type="compositionally biased region" description="Low complexity" evidence="5">
    <location>
        <begin position="1301"/>
        <end position="1326"/>
    </location>
</feature>
<evidence type="ECO:0000256" key="4">
    <source>
        <dbReference type="SAM" id="Coils"/>
    </source>
</evidence>
<feature type="compositionally biased region" description="Gly residues" evidence="5">
    <location>
        <begin position="1592"/>
        <end position="1610"/>
    </location>
</feature>
<evidence type="ECO:0000256" key="1">
    <source>
        <dbReference type="ARBA" id="ARBA00022468"/>
    </source>
</evidence>
<feature type="domain" description="Rap-GAP" evidence="6">
    <location>
        <begin position="569"/>
        <end position="786"/>
    </location>
</feature>
<evidence type="ECO:0000256" key="2">
    <source>
        <dbReference type="ARBA" id="ARBA00022553"/>
    </source>
</evidence>
<feature type="region of interest" description="Disordered" evidence="5">
    <location>
        <begin position="181"/>
        <end position="256"/>
    </location>
</feature>
<dbReference type="PROSITE" id="PS50106">
    <property type="entry name" value="PDZ"/>
    <property type="match status" value="1"/>
</dbReference>
<feature type="compositionally biased region" description="Polar residues" evidence="5">
    <location>
        <begin position="243"/>
        <end position="256"/>
    </location>
</feature>
<dbReference type="SMART" id="SM00228">
    <property type="entry name" value="PDZ"/>
    <property type="match status" value="1"/>
</dbReference>
<keyword evidence="2" id="KW-0597">Phosphoprotein</keyword>
<feature type="region of interest" description="Disordered" evidence="5">
    <location>
        <begin position="1114"/>
        <end position="1210"/>
    </location>
</feature>
<dbReference type="Pfam" id="PF21022">
    <property type="entry name" value="Rap-GAP_dimer"/>
    <property type="match status" value="1"/>
</dbReference>
<name>A0A182M995_9DIPT</name>
<dbReference type="Proteomes" id="UP000075883">
    <property type="component" value="Unassembled WGS sequence"/>
</dbReference>
<dbReference type="CDD" id="cd06745">
    <property type="entry name" value="PDZ_SIPA1-like"/>
    <property type="match status" value="1"/>
</dbReference>
<feature type="coiled-coil region" evidence="4">
    <location>
        <begin position="1673"/>
        <end position="1707"/>
    </location>
</feature>
<dbReference type="SUPFAM" id="SSF111347">
    <property type="entry name" value="Rap/Ran-GAP"/>
    <property type="match status" value="1"/>
</dbReference>
<feature type="compositionally biased region" description="Polar residues" evidence="5">
    <location>
        <begin position="1279"/>
        <end position="1288"/>
    </location>
</feature>
<dbReference type="FunFam" id="3.40.50.11210:FF:000002">
    <property type="entry name" value="Signal-induced proliferation-associated 1-like protein 1"/>
    <property type="match status" value="1"/>
</dbReference>
<protein>
    <recommendedName>
        <fullName evidence="10">Rap-GAP domain-containing protein</fullName>
    </recommendedName>
</protein>
<feature type="compositionally biased region" description="Low complexity" evidence="5">
    <location>
        <begin position="1073"/>
        <end position="1092"/>
    </location>
</feature>
<feature type="compositionally biased region" description="Low complexity" evidence="5">
    <location>
        <begin position="326"/>
        <end position="339"/>
    </location>
</feature>
<feature type="region of interest" description="Disordered" evidence="5">
    <location>
        <begin position="1492"/>
        <end position="1527"/>
    </location>
</feature>
<dbReference type="PANTHER" id="PTHR15711:SF22">
    <property type="entry name" value="RAP-GAP DOMAIN-CONTAINING PROTEIN"/>
    <property type="match status" value="1"/>
</dbReference>
<organism evidence="8 9">
    <name type="scientific">Anopheles culicifacies</name>
    <dbReference type="NCBI Taxonomy" id="139723"/>
    <lineage>
        <taxon>Eukaryota</taxon>
        <taxon>Metazoa</taxon>
        <taxon>Ecdysozoa</taxon>
        <taxon>Arthropoda</taxon>
        <taxon>Hexapoda</taxon>
        <taxon>Insecta</taxon>
        <taxon>Pterygota</taxon>
        <taxon>Neoptera</taxon>
        <taxon>Endopterygota</taxon>
        <taxon>Diptera</taxon>
        <taxon>Nematocera</taxon>
        <taxon>Culicoidea</taxon>
        <taxon>Culicidae</taxon>
        <taxon>Anophelinae</taxon>
        <taxon>Anopheles</taxon>
        <taxon>culicifacies species complex</taxon>
    </lineage>
</organism>
<evidence type="ECO:0000259" key="7">
    <source>
        <dbReference type="PROSITE" id="PS50106"/>
    </source>
</evidence>
<feature type="compositionally biased region" description="Low complexity" evidence="5">
    <location>
        <begin position="1502"/>
        <end position="1515"/>
    </location>
</feature>
<proteinExistence type="predicted"/>
<dbReference type="Gene3D" id="6.10.140.210">
    <property type="match status" value="1"/>
</dbReference>
<feature type="region of interest" description="Disordered" evidence="5">
    <location>
        <begin position="126"/>
        <end position="152"/>
    </location>
</feature>
<feature type="compositionally biased region" description="Low complexity" evidence="5">
    <location>
        <begin position="1611"/>
        <end position="1643"/>
    </location>
</feature>
<accession>A0A182M995</accession>
<evidence type="ECO:0000259" key="6">
    <source>
        <dbReference type="PROSITE" id="PS50085"/>
    </source>
</evidence>
<dbReference type="Gene3D" id="2.30.42.10">
    <property type="match status" value="1"/>
</dbReference>
<sequence length="1723" mass="185709">MGGPPPPHHLTPAGVATQNRPSARERAMHAMEYYKSNVRRARVDAGLARNSLHERYSYVQRQMATLGNGHGVVGTKLSPHGHTDHLYRSNSSLELIHDHGAGGMPDHLHPAGGTNLRREYGSHGSIDVISSDRHPHHHHHHQGQGGGAPSAGESFLTMLQEYQSFGLDGSSLLYSLNKHHTGHAHGSGNGGSAASTNPIALTGDDVVDRGGNASPKLRNKFHRLWGSSTGGGATGSNGSANGKQSRQVANGGATTTTASLDDSQLCAALNVSTSSTTTTVSSADIEERQRRRAFAHFDCRSLTANLGYAAKLRGFLLERRRNTTTGASAAATYGTRSSTPDGDSVDEDYGDGQQNELLENCPFFRNEIGGEEEREVSLTRMASSTATGSGAGGAANGTQRRPIHRPALAYGVSVLECGANDTLWKGYTCPYQKGPRPIEQIDNGALYYRQHFFGQDHQNWFGMDEHLGPVAISIKREKINPTPVQTLALHGSDVAPTTTHPAEQYLYRLIVRTSELLTLRGSVIEDSIPNARGAGKHANTKEILEYVAPEVQIGCLRMAVSTPQCEQQLLKLDEQGLTNKYKVGILYCRAGQSSEEDMYNNEEAGPAFNEFLDTIGRRVRLKGFEHYKAGLDNKTDSTGTHSLYAAHQDCEIMFHVSTMLPFTPNNRQQLLRKRHIGNDIVTIVFQEPGALPFTPKNIRSQFQHVFVIVRAVNPCSDHTQYRVAVSRSKDVPVFGPPVRAGSHYPRGKQFADFLLSKVINAENAAHRSVKFAMMAIRTRQEYLKDLATNYSTATVVETGQRFSIFPSKKRERPTKPRFSGDLSQRGAFCWQVVLHDSGQSTHVDCFLGISAETFVLIEECTRQIIFVTPCRAILGWSTSQNALRVYYHQGECVTLNMRDTGDRDEQLEVIERLRAVTNGCGALELSLRRNPMGQLGFHVQPDGVVTQVEISGQAWAAGLRQGYRLVEICKVAVATLSHDQMVDLLKTSAQVTVTVIESFADFTPRRGCTLQNCRFNSINYESEYDNMVMEGGGNNKNNTSGQGGSGNSSSSKKVLPSGQLQSSASHRRRYERNFSPPRSSNSSGYGTGSSSRSFTAAVGATGQQMTAAAQTNGADMGTLTSSSSGHSSNDERWYDVLDPPQEASSIMTGPSPSIASDPSVNYHPKLTSSSNSLPLAGSSPRPLSLHNDGGQLSSPSRSSGGQVPSQSVGRDSSANIAMLKRLIIADSTNGGTDGTGVHQQQPNHPEPLYSSSLKNLSNHHLLMTAGGNHTAEEDDLSRHNSPQLRRSATTTNIYGINGKKANGAAATCSGSSASSSRNNSPRPNGTGETAKLRSGAALKGGAQHHPQRNSVNYTTGSTLQEDLMKLINPDYIANDDNFNAGGMERMQKGHHNSHSLGNIASLAGGLKPIPQKSRSREGVNLGGSNQQLAAANGNGLKLANGGGTNSPSSNGGEEEVIFTTARPATVISSTTSNSSSPASELLGKHHMNEDHLKMSPSRKQQQHQQHQQQFVNGGILKNGGGKIPLPDMKEMDWSSLVDTATKAMTQLSESVAKSQHPGSNVYYDDISQVLNGVHNQHQLQQQQQQANHNGNMNGGGPVGTIVNGGGGGGCSSVSGTGSSIGSGPDLSSSTPSSASPVSTGSSTAAQQQALMALQNSSSLPELQCQVTQLSDRVLREQRRRRSLEHAVRRLTEENRRLQDESQAAVQQLRRFTEWFFQTIDRQS</sequence>
<feature type="region of interest" description="Disordered" evidence="5">
    <location>
        <begin position="326"/>
        <end position="352"/>
    </location>
</feature>
<dbReference type="VEuPathDB" id="VectorBase:ACUA012620"/>
<feature type="compositionally biased region" description="Low complexity" evidence="5">
    <location>
        <begin position="1193"/>
        <end position="1210"/>
    </location>
</feature>
<feature type="compositionally biased region" description="Polar residues" evidence="5">
    <location>
        <begin position="1142"/>
        <end position="1159"/>
    </location>
</feature>
<feature type="region of interest" description="Disordered" evidence="5">
    <location>
        <begin position="1269"/>
        <end position="1288"/>
    </location>
</feature>
<evidence type="ECO:0000313" key="8">
    <source>
        <dbReference type="EnsemblMetazoa" id="ACUA012620-PA"/>
    </source>
</evidence>
<keyword evidence="1" id="KW-0343">GTPase activation</keyword>
<feature type="region of interest" description="Disordered" evidence="5">
    <location>
        <begin position="374"/>
        <end position="400"/>
    </location>
</feature>
<evidence type="ECO:0000256" key="3">
    <source>
        <dbReference type="ARBA" id="ARBA00023054"/>
    </source>
</evidence>
<dbReference type="InterPro" id="IPR050989">
    <property type="entry name" value="Rap1_Ran_GAP"/>
</dbReference>
<reference evidence="9" key="1">
    <citation type="submission" date="2013-09" db="EMBL/GenBank/DDBJ databases">
        <title>The Genome Sequence of Anopheles culicifacies species A.</title>
        <authorList>
            <consortium name="The Broad Institute Genomics Platform"/>
            <person name="Neafsey D.E."/>
            <person name="Besansky N."/>
            <person name="Howell P."/>
            <person name="Walton C."/>
            <person name="Young S.K."/>
            <person name="Zeng Q."/>
            <person name="Gargeya S."/>
            <person name="Fitzgerald M."/>
            <person name="Haas B."/>
            <person name="Abouelleil A."/>
            <person name="Allen A.W."/>
            <person name="Alvarado L."/>
            <person name="Arachchi H.M."/>
            <person name="Berlin A.M."/>
            <person name="Chapman S.B."/>
            <person name="Gainer-Dewar J."/>
            <person name="Goldberg J."/>
            <person name="Griggs A."/>
            <person name="Gujja S."/>
            <person name="Hansen M."/>
            <person name="Howarth C."/>
            <person name="Imamovic A."/>
            <person name="Ireland A."/>
            <person name="Larimer J."/>
            <person name="McCowan C."/>
            <person name="Murphy C."/>
            <person name="Pearson M."/>
            <person name="Poon T.W."/>
            <person name="Priest M."/>
            <person name="Roberts A."/>
            <person name="Saif S."/>
            <person name="Shea T."/>
            <person name="Sisk P."/>
            <person name="Sykes S."/>
            <person name="Wortman J."/>
            <person name="Nusbaum C."/>
            <person name="Birren B."/>
        </authorList>
    </citation>
    <scope>NUCLEOTIDE SEQUENCE [LARGE SCALE GENOMIC DNA]</scope>
    <source>
        <strain evidence="9">A-37</strain>
    </source>
</reference>
<evidence type="ECO:0000313" key="9">
    <source>
        <dbReference type="Proteomes" id="UP000075883"/>
    </source>
</evidence>
<dbReference type="InterPro" id="IPR035974">
    <property type="entry name" value="Rap/Ran-GAP_sf"/>
</dbReference>
<reference evidence="8" key="2">
    <citation type="submission" date="2020-05" db="UniProtKB">
        <authorList>
            <consortium name="EnsemblMetazoa"/>
        </authorList>
    </citation>
    <scope>IDENTIFICATION</scope>
    <source>
        <strain evidence="8">A-37</strain>
    </source>
</reference>